<dbReference type="RefSeq" id="WP_349295008.1">
    <property type="nucleotide sequence ID" value="NZ_JAYWLC010000008.1"/>
</dbReference>
<dbReference type="Proteomes" id="UP001438953">
    <property type="component" value="Unassembled WGS sequence"/>
</dbReference>
<dbReference type="EC" id="2.7.-.-" evidence="1"/>
<dbReference type="Gene3D" id="3.90.1200.10">
    <property type="match status" value="1"/>
</dbReference>
<dbReference type="Pfam" id="PF01633">
    <property type="entry name" value="Choline_kinase"/>
    <property type="match status" value="1"/>
</dbReference>
<dbReference type="PANTHER" id="PTHR22603:SF66">
    <property type="entry name" value="ETHANOLAMINE KINASE"/>
    <property type="match status" value="1"/>
</dbReference>
<gene>
    <name evidence="1" type="ORF">VSX56_11315</name>
</gene>
<dbReference type="EMBL" id="JAYWLC010000008">
    <property type="protein sequence ID" value="MER5172362.1"/>
    <property type="molecule type" value="Genomic_DNA"/>
</dbReference>
<dbReference type="SUPFAM" id="SSF56112">
    <property type="entry name" value="Protein kinase-like (PK-like)"/>
    <property type="match status" value="1"/>
</dbReference>
<dbReference type="GO" id="GO:0016301">
    <property type="term" value="F:kinase activity"/>
    <property type="evidence" value="ECO:0007669"/>
    <property type="project" value="UniProtKB-KW"/>
</dbReference>
<organism evidence="1 2">
    <name type="scientific">Thioclava kandeliae</name>
    <dbReference type="NCBI Taxonomy" id="3070818"/>
    <lineage>
        <taxon>Bacteria</taxon>
        <taxon>Pseudomonadati</taxon>
        <taxon>Pseudomonadota</taxon>
        <taxon>Alphaproteobacteria</taxon>
        <taxon>Rhodobacterales</taxon>
        <taxon>Paracoccaceae</taxon>
        <taxon>Thioclava</taxon>
    </lineage>
</organism>
<evidence type="ECO:0000313" key="1">
    <source>
        <dbReference type="EMBL" id="MER5172362.1"/>
    </source>
</evidence>
<dbReference type="CDD" id="cd05151">
    <property type="entry name" value="ChoK-like"/>
    <property type="match status" value="1"/>
</dbReference>
<keyword evidence="1" id="KW-0418">Kinase</keyword>
<sequence length="305" mass="34513">MIDITQALAKVPHFEGRDLTPFRINGGITNINWRVRDNTSGEMFFVKQHGPGTSAYIDRHTALSAAKIAAAKGVGPQVIYHDDDEGLEVHEFLQGFRSCSVLDAQDAEIRAKIMTAYKDIHDDLMLEKANTGLEQFESFARTVTRESTNDSPLLPRDLEQMLWQARRAGAAIKASGIDLVGCLNDAYISNYMRNEAGEIRLIDLEYAAANDPYWDVAMFSFEIFFDDLHGISSILEMYEGKVRPEALARTYLYIGIAITRWGLWAVHQSLNSPIAFDFAKYSRTLLMRARRQMLSPDWEWALAHV</sequence>
<reference evidence="1 2" key="1">
    <citation type="submission" date="2024-06" db="EMBL/GenBank/DDBJ databases">
        <title>Thioclava kandeliae sp. nov. from a rhizosphere soil sample of Kandelia candel in a mangrove.</title>
        <authorList>
            <person name="Mu T."/>
        </authorList>
    </citation>
    <scope>NUCLEOTIDE SEQUENCE [LARGE SCALE GENOMIC DNA]</scope>
    <source>
        <strain evidence="1 2">CPCC 100088</strain>
    </source>
</reference>
<keyword evidence="2" id="KW-1185">Reference proteome</keyword>
<keyword evidence="1" id="KW-0808">Transferase</keyword>
<accession>A0ABV1SHI2</accession>
<dbReference type="Gene3D" id="3.30.200.20">
    <property type="entry name" value="Phosphorylase Kinase, domain 1"/>
    <property type="match status" value="1"/>
</dbReference>
<evidence type="ECO:0000313" key="2">
    <source>
        <dbReference type="Proteomes" id="UP001438953"/>
    </source>
</evidence>
<name>A0ABV1SHI2_9RHOB</name>
<comment type="caution">
    <text evidence="1">The sequence shown here is derived from an EMBL/GenBank/DDBJ whole genome shotgun (WGS) entry which is preliminary data.</text>
</comment>
<dbReference type="PANTHER" id="PTHR22603">
    <property type="entry name" value="CHOLINE/ETHANOALAMINE KINASE"/>
    <property type="match status" value="1"/>
</dbReference>
<dbReference type="InterPro" id="IPR011009">
    <property type="entry name" value="Kinase-like_dom_sf"/>
</dbReference>
<protein>
    <submittedName>
        <fullName evidence="1">Choline/ethanolamine kinase family protein</fullName>
        <ecNumber evidence="1">2.7.-.-</ecNumber>
    </submittedName>
</protein>
<proteinExistence type="predicted"/>